<dbReference type="InterPro" id="IPR036322">
    <property type="entry name" value="WD40_repeat_dom_sf"/>
</dbReference>
<dbReference type="Pfam" id="PF00400">
    <property type="entry name" value="WD40"/>
    <property type="match status" value="3"/>
</dbReference>
<dbReference type="PROSITE" id="PS50294">
    <property type="entry name" value="WD_REPEATS_REGION"/>
    <property type="match status" value="1"/>
</dbReference>
<feature type="repeat" description="WD" evidence="3">
    <location>
        <begin position="773"/>
        <end position="798"/>
    </location>
</feature>
<evidence type="ECO:0000256" key="3">
    <source>
        <dbReference type="PROSITE-ProRule" id="PRU00221"/>
    </source>
</evidence>
<dbReference type="SUPFAM" id="SSF50978">
    <property type="entry name" value="WD40 repeat-like"/>
    <property type="match status" value="1"/>
</dbReference>
<keyword evidence="2" id="KW-0677">Repeat</keyword>
<dbReference type="AlphaFoldDB" id="A0AAN7WLG4"/>
<gene>
    <name evidence="5" type="ORF">RI543_003527</name>
</gene>
<sequence>MSFNKIQLTKLLIHSLKELGYDETSMTLQRESGGIQIESNLVQNLFQNIRKSYYFDITFKLLSQLPLISNINPSGVTLYQTLSQIGYFANKDETTDAKNHINFSIDNNNNNNDNNHHIMIIDHFHRQYELFKSVSKQLNTIPSDQLPSFVMSLQIMLLVQRQYFIELISISHNFNQSINFLRNIIQKYHSLYQRVFSSISISFNNTIATDQLLMKHPDLFLTSLTEFITNPKLINQLYSTQNSYQDELIKIISNIIDPDELIPTGRLITLLKQSIKYQKLTSGVNIFDDNTSNYNGNSNNNNNNNTSLDYSKYSLLEDNKNFHGKYKFENIKTLSVNNNNNNNNNNNRDPNGNEIWYLLFSPDGKYLASSIADSSSDRKISIYDVENDFQIYKILAGNNQYILYLSFSPNSQYLAACPFNENANIYDIHSKGEAVSDVINTSTTISVYNNSHIPLKERVLPEIIYPIDSLKIEYTHKPSTHNHETTSTSSPSSPSLSPSPALNSSPSLSSVSPDPTTTDSHPSKISPRVWCCDWFHTKKHENIIVFGSPDRDVIFYNFNTKKTILRMSQISSYYRSDNQNHKKDYYHGPSRRANSSNTHDDNDDRPNDSERDEENDHNFNIDDSSNIIENANLFPRVHDLKISNDDKYLILMTHNGIIDVYDISSFPNNNLLKRNNNSILEKFLPPRVTQLNIGKNMTCISLPAPTDLNIFERNNDIDNFQHNMSFKLNHLVLINLQFNEIQLWDYKENILIQKFFGQRQEQFIIRSCFGYQNKVVISGSEDGKIYIWDRSNGNILNVLQGHADNNMILNNITTNGTSNTRKKFTKNCNVVAWSPQDKDLFVSGGDDGLIKVWKITYY</sequence>
<dbReference type="Proteomes" id="UP001306508">
    <property type="component" value="Unassembled WGS sequence"/>
</dbReference>
<dbReference type="PANTHER" id="PTHR22838">
    <property type="entry name" value="WD REPEAT PROTEIN 26-RELATED"/>
    <property type="match status" value="1"/>
</dbReference>
<dbReference type="PANTHER" id="PTHR22838:SF0">
    <property type="entry name" value="WD REPEAT-CONTAINING PROTEIN 26"/>
    <property type="match status" value="1"/>
</dbReference>
<evidence type="ECO:0000256" key="2">
    <source>
        <dbReference type="ARBA" id="ARBA00022737"/>
    </source>
</evidence>
<dbReference type="InterPro" id="IPR001680">
    <property type="entry name" value="WD40_rpt"/>
</dbReference>
<feature type="compositionally biased region" description="Basic and acidic residues" evidence="4">
    <location>
        <begin position="598"/>
        <end position="620"/>
    </location>
</feature>
<comment type="caution">
    <text evidence="5">The sequence shown here is derived from an EMBL/GenBank/DDBJ whole genome shotgun (WGS) entry which is preliminary data.</text>
</comment>
<keyword evidence="6" id="KW-1185">Reference proteome</keyword>
<dbReference type="Gene3D" id="2.130.10.10">
    <property type="entry name" value="YVTN repeat-like/Quinoprotein amine dehydrogenase"/>
    <property type="match status" value="2"/>
</dbReference>
<dbReference type="Pfam" id="PF23627">
    <property type="entry name" value="LisH_WDR26"/>
    <property type="match status" value="1"/>
</dbReference>
<feature type="region of interest" description="Disordered" evidence="4">
    <location>
        <begin position="478"/>
        <end position="523"/>
    </location>
</feature>
<evidence type="ECO:0008006" key="7">
    <source>
        <dbReference type="Google" id="ProtNLM"/>
    </source>
</evidence>
<evidence type="ECO:0000313" key="6">
    <source>
        <dbReference type="Proteomes" id="UP001306508"/>
    </source>
</evidence>
<dbReference type="InterPro" id="IPR051350">
    <property type="entry name" value="WD_repeat-ST_regulator"/>
</dbReference>
<evidence type="ECO:0000256" key="1">
    <source>
        <dbReference type="ARBA" id="ARBA00022574"/>
    </source>
</evidence>
<dbReference type="EMBL" id="JAWIZZ010000047">
    <property type="protein sequence ID" value="KAK5779635.1"/>
    <property type="molecule type" value="Genomic_DNA"/>
</dbReference>
<keyword evidence="1 3" id="KW-0853">WD repeat</keyword>
<feature type="compositionally biased region" description="Low complexity" evidence="4">
    <location>
        <begin position="485"/>
        <end position="520"/>
    </location>
</feature>
<name>A0AAN7WLG4_9SACH</name>
<proteinExistence type="predicted"/>
<dbReference type="InterPro" id="IPR015943">
    <property type="entry name" value="WD40/YVTN_repeat-like_dom_sf"/>
</dbReference>
<dbReference type="GO" id="GO:0034657">
    <property type="term" value="C:GID complex"/>
    <property type="evidence" value="ECO:0007669"/>
    <property type="project" value="TreeGrafter"/>
</dbReference>
<organism evidence="5 6">
    <name type="scientific">Arxiozyma heterogenica</name>
    <dbReference type="NCBI Taxonomy" id="278026"/>
    <lineage>
        <taxon>Eukaryota</taxon>
        <taxon>Fungi</taxon>
        <taxon>Dikarya</taxon>
        <taxon>Ascomycota</taxon>
        <taxon>Saccharomycotina</taxon>
        <taxon>Saccharomycetes</taxon>
        <taxon>Saccharomycetales</taxon>
        <taxon>Saccharomycetaceae</taxon>
        <taxon>Arxiozyma</taxon>
    </lineage>
</organism>
<protein>
    <recommendedName>
        <fullName evidence="7">WD40 repeat-like protein</fullName>
    </recommendedName>
</protein>
<feature type="region of interest" description="Disordered" evidence="4">
    <location>
        <begin position="576"/>
        <end position="623"/>
    </location>
</feature>
<evidence type="ECO:0000313" key="5">
    <source>
        <dbReference type="EMBL" id="KAK5779635.1"/>
    </source>
</evidence>
<feature type="repeat" description="WD" evidence="3">
    <location>
        <begin position="831"/>
        <end position="858"/>
    </location>
</feature>
<dbReference type="PROSITE" id="PS50082">
    <property type="entry name" value="WD_REPEATS_2"/>
    <property type="match status" value="2"/>
</dbReference>
<evidence type="ECO:0000256" key="4">
    <source>
        <dbReference type="SAM" id="MobiDB-lite"/>
    </source>
</evidence>
<dbReference type="GO" id="GO:0043161">
    <property type="term" value="P:proteasome-mediated ubiquitin-dependent protein catabolic process"/>
    <property type="evidence" value="ECO:0007669"/>
    <property type="project" value="TreeGrafter"/>
</dbReference>
<dbReference type="SMART" id="SM00320">
    <property type="entry name" value="WD40"/>
    <property type="match status" value="5"/>
</dbReference>
<reference evidence="6" key="1">
    <citation type="submission" date="2023-07" db="EMBL/GenBank/DDBJ databases">
        <title>A draft genome of Kazachstania heterogenica Y-27499.</title>
        <authorList>
            <person name="Donic C."/>
            <person name="Kralova J.S."/>
            <person name="Fidel L."/>
            <person name="Ben-Dor S."/>
            <person name="Jung S."/>
        </authorList>
    </citation>
    <scope>NUCLEOTIDE SEQUENCE [LARGE SCALE GENOMIC DNA]</scope>
    <source>
        <strain evidence="6">Y27499</strain>
    </source>
</reference>
<accession>A0AAN7WLG4</accession>